<dbReference type="EC" id="2.3.1.266" evidence="3 4"/>
<evidence type="ECO:0000256" key="3">
    <source>
        <dbReference type="HAMAP-Rule" id="MF_02210"/>
    </source>
</evidence>
<dbReference type="InterPro" id="IPR016181">
    <property type="entry name" value="Acyl_CoA_acyltransferase"/>
</dbReference>
<dbReference type="NCBIfam" id="TIGR01575">
    <property type="entry name" value="rimI"/>
    <property type="match status" value="1"/>
</dbReference>
<dbReference type="Gene3D" id="3.40.630.30">
    <property type="match status" value="1"/>
</dbReference>
<accession>A0A2Z6GFD0</accession>
<feature type="active site" description="Proton acceptor" evidence="3">
    <location>
        <position position="101"/>
    </location>
</feature>
<dbReference type="PROSITE" id="PS51186">
    <property type="entry name" value="GNAT"/>
    <property type="match status" value="1"/>
</dbReference>
<dbReference type="GO" id="GO:0008999">
    <property type="term" value="F:protein-N-terminal-alanine acetyltransferase activity"/>
    <property type="evidence" value="ECO:0007669"/>
    <property type="project" value="UniProtKB-UniRule"/>
</dbReference>
<reference evidence="6 7" key="1">
    <citation type="submission" date="2018-06" db="EMBL/GenBank/DDBJ databases">
        <title>OYT1 Genome Sequencing.</title>
        <authorList>
            <person name="Kato S."/>
            <person name="Itoh T."/>
            <person name="Ohkuma M."/>
        </authorList>
    </citation>
    <scope>NUCLEOTIDE SEQUENCE [LARGE SCALE GENOMIC DNA]</scope>
    <source>
        <strain evidence="6 7">OYT1</strain>
    </source>
</reference>
<keyword evidence="7" id="KW-1185">Reference proteome</keyword>
<comment type="function">
    <text evidence="3 4">Acetylates the N-terminal alanine of ribosomal protein bS18.</text>
</comment>
<keyword evidence="3 4" id="KW-0963">Cytoplasm</keyword>
<name>A0A2Z6GFD0_9PROT</name>
<comment type="similarity">
    <text evidence="3 4">Belongs to the acetyltransferase family. RimI subfamily.</text>
</comment>
<comment type="caution">
    <text evidence="3">Lacks conserved residue(s) required for the propagation of feature annotation.</text>
</comment>
<evidence type="ECO:0000259" key="5">
    <source>
        <dbReference type="PROSITE" id="PS51186"/>
    </source>
</evidence>
<keyword evidence="2 3" id="KW-0012">Acyltransferase</keyword>
<dbReference type="Pfam" id="PF00583">
    <property type="entry name" value="Acetyltransf_1"/>
    <property type="match status" value="1"/>
</dbReference>
<evidence type="ECO:0000256" key="4">
    <source>
        <dbReference type="RuleBase" id="RU363094"/>
    </source>
</evidence>
<dbReference type="PANTHER" id="PTHR43877">
    <property type="entry name" value="AMINOALKYLPHOSPHONATE N-ACETYLTRANSFERASE-RELATED-RELATED"/>
    <property type="match status" value="1"/>
</dbReference>
<dbReference type="HAMAP" id="MF_02210">
    <property type="entry name" value="RimI"/>
    <property type="match status" value="1"/>
</dbReference>
<dbReference type="PANTHER" id="PTHR43877:SF2">
    <property type="entry name" value="AMINOALKYLPHOSPHONATE N-ACETYLTRANSFERASE-RELATED"/>
    <property type="match status" value="1"/>
</dbReference>
<dbReference type="Proteomes" id="UP000033070">
    <property type="component" value="Chromosome"/>
</dbReference>
<dbReference type="EMBL" id="AP018738">
    <property type="protein sequence ID" value="BBE52200.1"/>
    <property type="molecule type" value="Genomic_DNA"/>
</dbReference>
<dbReference type="InterPro" id="IPR050832">
    <property type="entry name" value="Bact_Acetyltransf"/>
</dbReference>
<sequence>MIRAMTLADVDAVLAIEQAVHAHPWTRGNFADALASGYSGWVDELDGVLRGYAVLMLGVGEAELLTIGVATSSQRLGLATHLMQWLESQAQSYNFERLCLEVRPSNTAGLALYCKTGFIEIGRRRGYYPAANGREDAILMEKRL</sequence>
<dbReference type="RefSeq" id="WP_232013195.1">
    <property type="nucleotide sequence ID" value="NZ_AP018738.1"/>
</dbReference>
<dbReference type="GO" id="GO:0005737">
    <property type="term" value="C:cytoplasm"/>
    <property type="evidence" value="ECO:0007669"/>
    <property type="project" value="UniProtKB-SubCell"/>
</dbReference>
<dbReference type="CDD" id="cd04301">
    <property type="entry name" value="NAT_SF"/>
    <property type="match status" value="1"/>
</dbReference>
<dbReference type="KEGG" id="fam:OYT1_ch2693"/>
<feature type="active site" description="Proton donor" evidence="3">
    <location>
        <position position="113"/>
    </location>
</feature>
<dbReference type="InterPro" id="IPR006464">
    <property type="entry name" value="AcTrfase_RimI/Ard1"/>
</dbReference>
<dbReference type="InterPro" id="IPR000182">
    <property type="entry name" value="GNAT_dom"/>
</dbReference>
<feature type="binding site" evidence="3">
    <location>
        <begin position="67"/>
        <end position="69"/>
    </location>
    <ligand>
        <name>acetyl-CoA</name>
        <dbReference type="ChEBI" id="CHEBI:57288"/>
    </ligand>
</feature>
<gene>
    <name evidence="3" type="primary">rimI</name>
    <name evidence="6" type="ORF">OYT1_ch2693</name>
</gene>
<keyword evidence="1 3" id="KW-0808">Transferase</keyword>
<evidence type="ECO:0000256" key="2">
    <source>
        <dbReference type="ARBA" id="ARBA00023315"/>
    </source>
</evidence>
<comment type="subcellular location">
    <subcellularLocation>
        <location evidence="3 4">Cytoplasm</location>
    </subcellularLocation>
</comment>
<dbReference type="STRING" id="1188319.OYT1_02231"/>
<feature type="binding site" evidence="3">
    <location>
        <position position="106"/>
    </location>
    <ligand>
        <name>acetyl-CoA</name>
        <dbReference type="ChEBI" id="CHEBI:57288"/>
    </ligand>
</feature>
<evidence type="ECO:0000256" key="1">
    <source>
        <dbReference type="ARBA" id="ARBA00022679"/>
    </source>
</evidence>
<comment type="catalytic activity">
    <reaction evidence="3 4">
        <text>N-terminal L-alanyl-[ribosomal protein bS18] + acetyl-CoA = N-terminal N(alpha)-acetyl-L-alanyl-[ribosomal protein bS18] + CoA + H(+)</text>
        <dbReference type="Rhea" id="RHEA:43756"/>
        <dbReference type="Rhea" id="RHEA-COMP:10676"/>
        <dbReference type="Rhea" id="RHEA-COMP:10677"/>
        <dbReference type="ChEBI" id="CHEBI:15378"/>
        <dbReference type="ChEBI" id="CHEBI:57287"/>
        <dbReference type="ChEBI" id="CHEBI:57288"/>
        <dbReference type="ChEBI" id="CHEBI:64718"/>
        <dbReference type="ChEBI" id="CHEBI:83683"/>
        <dbReference type="EC" id="2.3.1.266"/>
    </reaction>
</comment>
<protein>
    <recommendedName>
        <fullName evidence="3 4">[Ribosomal protein bS18]-alanine N-acetyltransferase</fullName>
        <ecNumber evidence="3 4">2.3.1.266</ecNumber>
    </recommendedName>
</protein>
<dbReference type="AlphaFoldDB" id="A0A2Z6GFD0"/>
<proteinExistence type="inferred from homology"/>
<dbReference type="SUPFAM" id="SSF55729">
    <property type="entry name" value="Acyl-CoA N-acyltransferases (Nat)"/>
    <property type="match status" value="1"/>
</dbReference>
<evidence type="ECO:0000313" key="7">
    <source>
        <dbReference type="Proteomes" id="UP000033070"/>
    </source>
</evidence>
<dbReference type="InterPro" id="IPR043690">
    <property type="entry name" value="RimI"/>
</dbReference>
<feature type="domain" description="N-acetyltransferase" evidence="5">
    <location>
        <begin position="1"/>
        <end position="144"/>
    </location>
</feature>
<evidence type="ECO:0000313" key="6">
    <source>
        <dbReference type="EMBL" id="BBE52200.1"/>
    </source>
</evidence>
<organism evidence="6 7">
    <name type="scientific">Ferriphaselus amnicola</name>
    <dbReference type="NCBI Taxonomy" id="1188319"/>
    <lineage>
        <taxon>Bacteria</taxon>
        <taxon>Pseudomonadati</taxon>
        <taxon>Pseudomonadota</taxon>
        <taxon>Betaproteobacteria</taxon>
        <taxon>Nitrosomonadales</taxon>
        <taxon>Gallionellaceae</taxon>
        <taxon>Ferriphaselus</taxon>
    </lineage>
</organism>